<dbReference type="SUPFAM" id="SSF48403">
    <property type="entry name" value="Ankyrin repeat"/>
    <property type="match status" value="1"/>
</dbReference>
<dbReference type="Pfam" id="PF13637">
    <property type="entry name" value="Ank_4"/>
    <property type="match status" value="2"/>
</dbReference>
<feature type="non-terminal residue" evidence="7">
    <location>
        <position position="1"/>
    </location>
</feature>
<dbReference type="Pfam" id="PF00400">
    <property type="entry name" value="WD40"/>
    <property type="match status" value="3"/>
</dbReference>
<dbReference type="InterPro" id="IPR036770">
    <property type="entry name" value="Ankyrin_rpt-contain_sf"/>
</dbReference>
<proteinExistence type="predicted"/>
<dbReference type="SUPFAM" id="SSF50978">
    <property type="entry name" value="WD40 repeat-like"/>
    <property type="match status" value="1"/>
</dbReference>
<comment type="caution">
    <text evidence="7">The sequence shown here is derived from an EMBL/GenBank/DDBJ whole genome shotgun (WGS) entry which is preliminary data.</text>
</comment>
<evidence type="ECO:0000313" key="7">
    <source>
        <dbReference type="EMBL" id="CAH0379967.1"/>
    </source>
</evidence>
<feature type="repeat" description="ANK" evidence="4">
    <location>
        <begin position="1656"/>
        <end position="1688"/>
    </location>
</feature>
<dbReference type="Gene3D" id="2.130.10.10">
    <property type="entry name" value="YVTN repeat-like/Quinoprotein amine dehydrogenase"/>
    <property type="match status" value="4"/>
</dbReference>
<dbReference type="Gene3D" id="3.40.50.300">
    <property type="entry name" value="P-loop containing nucleotide triphosphate hydrolases"/>
    <property type="match status" value="1"/>
</dbReference>
<gene>
    <name evidence="7" type="ORF">PECAL_6P16040</name>
</gene>
<dbReference type="InterPro" id="IPR001680">
    <property type="entry name" value="WD40_rpt"/>
</dbReference>
<keyword evidence="2" id="KW-0677">Repeat</keyword>
<evidence type="ECO:0000256" key="1">
    <source>
        <dbReference type="ARBA" id="ARBA00022574"/>
    </source>
</evidence>
<dbReference type="SMART" id="SM00248">
    <property type="entry name" value="ANK"/>
    <property type="match status" value="11"/>
</dbReference>
<feature type="repeat" description="ANK" evidence="4">
    <location>
        <begin position="1755"/>
        <end position="1787"/>
    </location>
</feature>
<dbReference type="PANTHER" id="PTHR24198:SF165">
    <property type="entry name" value="ANKYRIN REPEAT-CONTAINING PROTEIN-RELATED"/>
    <property type="match status" value="1"/>
</dbReference>
<feature type="repeat" description="WD" evidence="5">
    <location>
        <begin position="1364"/>
        <end position="1401"/>
    </location>
</feature>
<dbReference type="PROSITE" id="PS00678">
    <property type="entry name" value="WD_REPEATS_1"/>
    <property type="match status" value="1"/>
</dbReference>
<evidence type="ECO:0000256" key="3">
    <source>
        <dbReference type="ARBA" id="ARBA00023043"/>
    </source>
</evidence>
<evidence type="ECO:0000259" key="6">
    <source>
        <dbReference type="PROSITE" id="PS50837"/>
    </source>
</evidence>
<accession>A0A8J2T250</accession>
<dbReference type="InterPro" id="IPR007111">
    <property type="entry name" value="NACHT_NTPase"/>
</dbReference>
<dbReference type="InterPro" id="IPR002110">
    <property type="entry name" value="Ankyrin_rpt"/>
</dbReference>
<dbReference type="PRINTS" id="PR00320">
    <property type="entry name" value="GPROTEINBRPT"/>
</dbReference>
<feature type="domain" description="NACHT" evidence="6">
    <location>
        <begin position="110"/>
        <end position="256"/>
    </location>
</feature>
<organism evidence="7 8">
    <name type="scientific">Pelagomonas calceolata</name>
    <dbReference type="NCBI Taxonomy" id="35677"/>
    <lineage>
        <taxon>Eukaryota</taxon>
        <taxon>Sar</taxon>
        <taxon>Stramenopiles</taxon>
        <taxon>Ochrophyta</taxon>
        <taxon>Pelagophyceae</taxon>
        <taxon>Pelagomonadales</taxon>
        <taxon>Pelagomonadaceae</taxon>
        <taxon>Pelagomonas</taxon>
    </lineage>
</organism>
<dbReference type="InterPro" id="IPR027417">
    <property type="entry name" value="P-loop_NTPase"/>
</dbReference>
<keyword evidence="1 5" id="KW-0853">WD repeat</keyword>
<dbReference type="InterPro" id="IPR020472">
    <property type="entry name" value="WD40_PAC1"/>
</dbReference>
<dbReference type="SUPFAM" id="SSF52540">
    <property type="entry name" value="P-loop containing nucleoside triphosphate hydrolases"/>
    <property type="match status" value="1"/>
</dbReference>
<dbReference type="PANTHER" id="PTHR24198">
    <property type="entry name" value="ANKYRIN REPEAT AND PROTEIN KINASE DOMAIN-CONTAINING PROTEIN"/>
    <property type="match status" value="1"/>
</dbReference>
<feature type="repeat" description="ANK" evidence="4">
    <location>
        <begin position="1590"/>
        <end position="1622"/>
    </location>
</feature>
<keyword evidence="3 4" id="KW-0040">ANK repeat</keyword>
<dbReference type="PROSITE" id="PS50294">
    <property type="entry name" value="WD_REPEATS_REGION"/>
    <property type="match status" value="3"/>
</dbReference>
<feature type="repeat" description="WD" evidence="5">
    <location>
        <begin position="1121"/>
        <end position="1157"/>
    </location>
</feature>
<dbReference type="PROSITE" id="PS50082">
    <property type="entry name" value="WD_REPEATS_2"/>
    <property type="match status" value="3"/>
</dbReference>
<dbReference type="SUPFAM" id="SSF50998">
    <property type="entry name" value="Quinoprotein alcohol dehydrogenase-like"/>
    <property type="match status" value="1"/>
</dbReference>
<reference evidence="7" key="1">
    <citation type="submission" date="2021-11" db="EMBL/GenBank/DDBJ databases">
        <authorList>
            <consortium name="Genoscope - CEA"/>
            <person name="William W."/>
        </authorList>
    </citation>
    <scope>NUCLEOTIDE SEQUENCE</scope>
</reference>
<dbReference type="Proteomes" id="UP000789595">
    <property type="component" value="Unassembled WGS sequence"/>
</dbReference>
<dbReference type="SMART" id="SM00320">
    <property type="entry name" value="WD40"/>
    <property type="match status" value="7"/>
</dbReference>
<dbReference type="Gene3D" id="1.25.40.20">
    <property type="entry name" value="Ankyrin repeat-containing domain"/>
    <property type="match status" value="5"/>
</dbReference>
<dbReference type="InterPro" id="IPR036322">
    <property type="entry name" value="WD40_repeat_dom_sf"/>
</dbReference>
<dbReference type="Pfam" id="PF00023">
    <property type="entry name" value="Ank"/>
    <property type="match status" value="1"/>
</dbReference>
<dbReference type="InterPro" id="IPR011047">
    <property type="entry name" value="Quinoprotein_ADH-like_sf"/>
</dbReference>
<dbReference type="Pfam" id="PF24883">
    <property type="entry name" value="NPHP3_N"/>
    <property type="match status" value="1"/>
</dbReference>
<feature type="repeat" description="ANK" evidence="4">
    <location>
        <begin position="1557"/>
        <end position="1589"/>
    </location>
</feature>
<dbReference type="Pfam" id="PF12796">
    <property type="entry name" value="Ank_2"/>
    <property type="match status" value="3"/>
</dbReference>
<evidence type="ECO:0000256" key="2">
    <source>
        <dbReference type="ARBA" id="ARBA00022737"/>
    </source>
</evidence>
<dbReference type="PRINTS" id="PR01415">
    <property type="entry name" value="ANKYRIN"/>
</dbReference>
<dbReference type="InterPro" id="IPR019775">
    <property type="entry name" value="WD40_repeat_CS"/>
</dbReference>
<feature type="repeat" description="WD" evidence="5">
    <location>
        <begin position="1411"/>
        <end position="1456"/>
    </location>
</feature>
<evidence type="ECO:0000313" key="8">
    <source>
        <dbReference type="Proteomes" id="UP000789595"/>
    </source>
</evidence>
<keyword evidence="8" id="KW-1185">Reference proteome</keyword>
<dbReference type="InterPro" id="IPR056884">
    <property type="entry name" value="NPHP3-like_N"/>
</dbReference>
<dbReference type="InterPro" id="IPR015943">
    <property type="entry name" value="WD40/YVTN_repeat-like_dom_sf"/>
</dbReference>
<feature type="repeat" description="ANK" evidence="4">
    <location>
        <begin position="1722"/>
        <end position="1754"/>
    </location>
</feature>
<feature type="repeat" description="ANK" evidence="4">
    <location>
        <begin position="1623"/>
        <end position="1655"/>
    </location>
</feature>
<evidence type="ECO:0000256" key="5">
    <source>
        <dbReference type="PROSITE-ProRule" id="PRU00221"/>
    </source>
</evidence>
<sequence length="1861" mass="196775">MGGGVSSLPAEVSLAEAKELAGARWQPAWEEKFAEAKISRDEAVKCWKESKAAISEALYEKLHGAERSSVVEALDFSAILNEKRGQHLPGTREWVFEAVMRWRTDLEAAKLFWLVGGGGTGKSVAAAELLARLLDKQNAAAWHFCKHTEPARSAPAVLLRSLAGMLCATVGGFEDALKESAGVETENVDELFEALVAKPLRSVEAPRGADDALVLVIDALDELPRDALKPVLSLLANELKTLPPWIKIVATSRDEAQIKAALSGYTPSELRVDEARNRQDVRAYLTVLAKEHVELEVTMDSLRHEVEAKFPELAGRLGGFAALEDPLRRAKATYAEAMRGVSGLDKLEAYEERRDPNLKQDEGDFETLYAQAAVAQKVLVESLKKLRDDVKDPGVKGRPRSLQKLANDYGGDARYLKDLSRATILCETSDELLDVLNRLTSVGLEIAQVKNKFASPTPMGYRDFNLNVRVPLDDGSTHIAEFQVNLNCVLAAKKIAHKQYEVIRAALPAMCMDTSVEAEALEAFISERLNSSALDAAVGALERKADGLMLYARLIADQLEATSGKIDFASVGALPAGLDEIYAENFRRVFVDDASWGDALPLVELICAAAEPLTIDAASGALGWDRARCKKVCDGVSLLFPLREGEVIGVLHKTVTDWLMGEAPFDKRSSEDDFFVAREAAHRRLARACSRTIRAGVLDTESHSSDAAADAALASFVEGEGGPASDAYALRWCLFHMKRSCSEGEAVAVACSLSYVRKRSDCDIVSFVADLRALKGQDTLLLSDALVLSRNLLSRGLPLVEQLWQRLVPRANAESSPAARRLADDSRQVASKLQLSAVRPMGLTAAGGAERCRFEVKVNCLATFVDPATGEPRVACDVSEGVNIYDPVAGGAALVVLDVCGAFAVAVFRDPATGEPRLACGCSGGIDIYDPVAGGEALLVIDGRGQLAVFKDPATGEPRLAYPGPTGKVCVFDPATGGAALLVLEVGSKVKALAVFTDPATGAPRLACASGEKVLVFDPVAGGDALLVLDIGSNVHALALIKEPATGAPRLACSSWDGKVRVFDAVCGGDALLVLDIGSEVAALVAFEDLATGAPRLASGSYDNKVRVFDPVAGGEALVVLEGHADWVRALTAFTDPATGEPRLVSGSYDSTVRVWNPAAGGAAIEAGAEGHSENVKALVTFTDPATGALRVATGSSDGIRVWDADTGGALLVIDVGSKVLALVSFVDPATGAPRLACGTGFRRNGDVRVFDPVAGGEALLVLDVGLETYALAFFVDPATGAPRLACGTSKYVSARCDYVGDVRVFNPLAGGKALVVIDVGSEVHALTVFTDPATGELRIACGCKDGKVRVFDPVVGGKALVVLEGHMDTVNALIVFKDPATGALRLASGSNDCSVRVWDLAAGGAALFVFWGHTDDVNVLTAFADPATGEMRLASGSEDKTVRVWDASKGGAALRVVALDGFVMDLAVRSGMSGLFVAFGNRWGELRIESGTTPLTLACYQGDVDAMCVLLQQGAGVDQEDDDGYTPLFVASSKGHVDAARLLLDTGAAVDKRLEGDWSPFGIACALGHVDVARLLLEKGVDVNQATENGQTPLYAACQNGRVDVARLLLEKGVDVNQATENGQTPLYAACQNGRVDAARLLVDKCAEIDRADRDGMTPLYVACRHGQVDAARLLLDNGAAVDRVTEDGATPLYAACENGRADAALLLLDKGAEVDRADEDGATPLYVACKNSHVDAARLLLDNGAEVDRADKDGATPLYIACKNSHVDAARLLLDNGAEVHRADKDGATPLYIACEEGQVDAARLLLDKGADVHKASNDDRTPLHAASCSGNIDVVRLLLANGAAADIGREDEDGDTPL</sequence>
<protein>
    <recommendedName>
        <fullName evidence="6">NACHT domain-containing protein</fullName>
    </recommendedName>
</protein>
<dbReference type="OrthoDB" id="206617at2759"/>
<dbReference type="PROSITE" id="PS50297">
    <property type="entry name" value="ANK_REP_REGION"/>
    <property type="match status" value="11"/>
</dbReference>
<name>A0A8J2T250_9STRA</name>
<dbReference type="PROSITE" id="PS50837">
    <property type="entry name" value="NACHT"/>
    <property type="match status" value="1"/>
</dbReference>
<feature type="repeat" description="ANK" evidence="4">
    <location>
        <begin position="1524"/>
        <end position="1556"/>
    </location>
</feature>
<evidence type="ECO:0000256" key="4">
    <source>
        <dbReference type="PROSITE-ProRule" id="PRU00023"/>
    </source>
</evidence>
<dbReference type="PROSITE" id="PS50088">
    <property type="entry name" value="ANK_REPEAT"/>
    <property type="match status" value="11"/>
</dbReference>
<dbReference type="EMBL" id="CAKKNE010000006">
    <property type="protein sequence ID" value="CAH0379967.1"/>
    <property type="molecule type" value="Genomic_DNA"/>
</dbReference>
<feature type="repeat" description="ANK" evidence="4">
    <location>
        <begin position="1689"/>
        <end position="1721"/>
    </location>
</feature>
<feature type="repeat" description="ANK" evidence="4">
    <location>
        <begin position="1821"/>
        <end position="1853"/>
    </location>
</feature>
<feature type="repeat" description="ANK" evidence="4">
    <location>
        <begin position="1491"/>
        <end position="1523"/>
    </location>
</feature>
<feature type="repeat" description="ANK" evidence="4">
    <location>
        <begin position="1788"/>
        <end position="1820"/>
    </location>
</feature>